<proteinExistence type="predicted"/>
<protein>
    <submittedName>
        <fullName evidence="2">Probable Co/Zn/Cd efflux system membrane fusion protein</fullName>
    </submittedName>
</protein>
<dbReference type="GO" id="GO:0060003">
    <property type="term" value="P:copper ion export"/>
    <property type="evidence" value="ECO:0007669"/>
    <property type="project" value="TreeGrafter"/>
</dbReference>
<feature type="non-terminal residue" evidence="2">
    <location>
        <position position="1"/>
    </location>
</feature>
<dbReference type="GO" id="GO:0030313">
    <property type="term" value="C:cell envelope"/>
    <property type="evidence" value="ECO:0007669"/>
    <property type="project" value="TreeGrafter"/>
</dbReference>
<accession>A0A3B1DUU8</accession>
<name>A0A3B1DUU8_9ZZZZ</name>
<dbReference type="AlphaFoldDB" id="A0A3B1DUU8"/>
<organism evidence="2">
    <name type="scientific">hydrothermal vent metagenome</name>
    <dbReference type="NCBI Taxonomy" id="652676"/>
    <lineage>
        <taxon>unclassified sequences</taxon>
        <taxon>metagenomes</taxon>
        <taxon>ecological metagenomes</taxon>
    </lineage>
</organism>
<gene>
    <name evidence="2" type="ORF">MNBD_PLANCTO02-745</name>
</gene>
<dbReference type="PANTHER" id="PTHR30097:SF4">
    <property type="entry name" value="SLR6042 PROTEIN"/>
    <property type="match status" value="1"/>
</dbReference>
<evidence type="ECO:0000313" key="2">
    <source>
        <dbReference type="EMBL" id="VAX39788.1"/>
    </source>
</evidence>
<dbReference type="EMBL" id="UOGL01000369">
    <property type="protein sequence ID" value="VAX39788.1"/>
    <property type="molecule type" value="Genomic_DNA"/>
</dbReference>
<sequence>QSFWRTITVPAFVAERPGRTRIKIVAPMTGIIENINIIAGEAITPGRELFSIRLTHEDMVQAQTSFLKTLGAIDVEVKEIKRLKSVGVGIVAGKVLLEREYAKQKLNVDIEAQREALYLHGFSEKQVNYIVNKRKLLRTHQIFAPTTHERSGKSHAFGDIKLSTPTGEENRNLSKSSHSFIVQKLNVSQGDFVSAGDTLCILADYRELYIQGRAFEYDANELAKAYKNKWKVEAVLEDRDKKKKVIKNLSIAYLDNQIETDSRALHFYVDLPNKKTGDAVSNGHRFLTWKFKPGQRLQLRIPVQKWENKFVLPVEAVARAGAEHYIFAENGDHFDRKPVQVIYKDQLWAVIESNDGSVFEGKMIAMTGAHQMQTALKNKAGGGVDPHSGHNH</sequence>
<evidence type="ECO:0000256" key="1">
    <source>
        <dbReference type="ARBA" id="ARBA00022448"/>
    </source>
</evidence>
<keyword evidence="1" id="KW-0813">Transport</keyword>
<reference evidence="2" key="1">
    <citation type="submission" date="2018-06" db="EMBL/GenBank/DDBJ databases">
        <authorList>
            <person name="Zhirakovskaya E."/>
        </authorList>
    </citation>
    <scope>NUCLEOTIDE SEQUENCE</scope>
</reference>
<dbReference type="GO" id="GO:0015679">
    <property type="term" value="P:plasma membrane copper ion transport"/>
    <property type="evidence" value="ECO:0007669"/>
    <property type="project" value="TreeGrafter"/>
</dbReference>
<dbReference type="PANTHER" id="PTHR30097">
    <property type="entry name" value="CATION EFFLUX SYSTEM PROTEIN CUSB"/>
    <property type="match status" value="1"/>
</dbReference>
<dbReference type="InterPro" id="IPR051909">
    <property type="entry name" value="MFP_Cation_Efflux"/>
</dbReference>